<protein>
    <submittedName>
        <fullName evidence="1">Uncharacterized protein</fullName>
    </submittedName>
</protein>
<dbReference type="Proteomes" id="UP001162501">
    <property type="component" value="Chromosome 30"/>
</dbReference>
<gene>
    <name evidence="1" type="ORF">MRATA1EN22A_LOCUS20297</name>
</gene>
<reference evidence="1" key="2">
    <citation type="submission" date="2025-03" db="EMBL/GenBank/DDBJ databases">
        <authorList>
            <consortium name="ELIXIR-Norway"/>
            <consortium name="Elixir Norway"/>
        </authorList>
    </citation>
    <scope>NUCLEOTIDE SEQUENCE</scope>
</reference>
<proteinExistence type="predicted"/>
<reference evidence="1" key="1">
    <citation type="submission" date="2023-05" db="EMBL/GenBank/DDBJ databases">
        <authorList>
            <consortium name="ELIXIR-Norway"/>
        </authorList>
    </citation>
    <scope>NUCLEOTIDE SEQUENCE</scope>
</reference>
<evidence type="ECO:0000313" key="1">
    <source>
        <dbReference type="EMBL" id="CAN0466170.1"/>
    </source>
</evidence>
<evidence type="ECO:0000313" key="2">
    <source>
        <dbReference type="Proteomes" id="UP001162501"/>
    </source>
</evidence>
<dbReference type="EMBL" id="OX596114">
    <property type="protein sequence ID" value="CAN0466170.1"/>
    <property type="molecule type" value="Genomic_DNA"/>
</dbReference>
<name>A0AC59ZN07_RANTA</name>
<sequence length="381" mass="38981">MGRVLRVPGGVGPKLDSEEGADRGPRGPILPGLVLGARAELGAKQELPEAGLSVARGPCWGLGCPLQQEASITANPCQCGGSCQCGPGAGPETSQGPFSSGSQSFQKTEDSGGMLKTGDSVKRTVTPAFRVFSKSNLRVAPLVRAAAASCLDAAVAPGGPRGPSPSTLQGLPHGACGSITGPSSRSVSPRCVRRLPPLPISWRCRVRWPRILALAVVSAGSLSPVCEARLFSSLEPPRDVIPSERPMETLVPLRDPAPACVHHAQHFSPGCSAAAPPAGRTLSFSRPPVLFLLLRVTGDQRASGGTWFYAAEPAVWPFARSLEGCGSRGGVGVLQPPRTVRISRTGADALAFVSLSLPCGNTAVPGGPSPLCCAGGQAGFG</sequence>
<accession>A0AC59ZN07</accession>
<organism evidence="1 2">
    <name type="scientific">Rangifer tarandus platyrhynchus</name>
    <name type="common">Svalbard reindeer</name>
    <dbReference type="NCBI Taxonomy" id="3082113"/>
    <lineage>
        <taxon>Eukaryota</taxon>
        <taxon>Metazoa</taxon>
        <taxon>Chordata</taxon>
        <taxon>Craniata</taxon>
        <taxon>Vertebrata</taxon>
        <taxon>Euteleostomi</taxon>
        <taxon>Mammalia</taxon>
        <taxon>Eutheria</taxon>
        <taxon>Laurasiatheria</taxon>
        <taxon>Artiodactyla</taxon>
        <taxon>Ruminantia</taxon>
        <taxon>Pecora</taxon>
        <taxon>Cervidae</taxon>
        <taxon>Odocoileinae</taxon>
        <taxon>Rangifer</taxon>
    </lineage>
</organism>